<feature type="region of interest" description="Disordered" evidence="2">
    <location>
        <begin position="272"/>
        <end position="319"/>
    </location>
</feature>
<feature type="compositionally biased region" description="Basic and acidic residues" evidence="2">
    <location>
        <begin position="308"/>
        <end position="319"/>
    </location>
</feature>
<sequence>MARVPFSNLKSKPNTKKRKTNGEINNLQQMDGGLGNVTTQSHSDDESYIDRHHGSSNSEYNQYVSLNISSCSGRDLVVLKKRLLAELEQVRRFKNRLESVGIGFGTNCFKKSSKTKEINKRPKPLPRFGRDLQVSNLFEVKNLMKACSQILNKLMKQKYGSIFNKPVDVVGLRLHDYYDIVKRPMDLGTVKSKLAKNLYNSPLDFAEDIRLTFNNAMLYNPKGHDVHVLAEQWLVKFEELFRTVSEKMGDLVQPDLYEEELQASSWNHVEEAKVEAPLSSSKPPSIQSPVKTPSPVRAPQVKPVRQPKPKDPNKREMSLEEKHKLGVGLQGLPPEKMDQVIQIVKKRSGNLTQDGDEIELDIEAVDTETLWELDRLVADWKKMMSKVKQQSLISDNANADSIKANSEISSANELNEAKTEAKQLRKGDMGEEDVDIGDEEMMPVGGFPPVEIENDAAAHASSSRSDSSSSSDSDDSSSSSGSDSEGSSSDSESDRDGDGQS</sequence>
<protein>
    <submittedName>
        <fullName evidence="5">Transcription factor GTE7</fullName>
    </submittedName>
</protein>
<evidence type="ECO:0000256" key="2">
    <source>
        <dbReference type="SAM" id="MobiDB-lite"/>
    </source>
</evidence>
<dbReference type="InterPro" id="IPR027353">
    <property type="entry name" value="NET_dom"/>
</dbReference>
<accession>A0AAV6MY69</accession>
<feature type="compositionally biased region" description="Acidic residues" evidence="2">
    <location>
        <begin position="430"/>
        <end position="441"/>
    </location>
</feature>
<dbReference type="EMBL" id="JAGKQH010000011">
    <property type="protein sequence ID" value="KAG6588738.1"/>
    <property type="molecule type" value="Genomic_DNA"/>
</dbReference>
<dbReference type="Pfam" id="PF17035">
    <property type="entry name" value="BET"/>
    <property type="match status" value="1"/>
</dbReference>
<dbReference type="Pfam" id="PF00439">
    <property type="entry name" value="Bromodomain"/>
    <property type="match status" value="1"/>
</dbReference>
<feature type="compositionally biased region" description="Basic and acidic residues" evidence="2">
    <location>
        <begin position="492"/>
        <end position="501"/>
    </location>
</feature>
<dbReference type="SMART" id="SM00297">
    <property type="entry name" value="BROMO"/>
    <property type="match status" value="1"/>
</dbReference>
<dbReference type="PANTHER" id="PTHR45926">
    <property type="entry name" value="OSJNBA0053K19.4 PROTEIN"/>
    <property type="match status" value="1"/>
</dbReference>
<feature type="domain" description="NET" evidence="4">
    <location>
        <begin position="307"/>
        <end position="388"/>
    </location>
</feature>
<feature type="region of interest" description="Disordered" evidence="2">
    <location>
        <begin position="407"/>
        <end position="501"/>
    </location>
</feature>
<evidence type="ECO:0000256" key="1">
    <source>
        <dbReference type="PROSITE-ProRule" id="PRU00035"/>
    </source>
</evidence>
<feature type="compositionally biased region" description="Basic and acidic residues" evidence="2">
    <location>
        <begin position="42"/>
        <end position="53"/>
    </location>
</feature>
<feature type="domain" description="Bromo" evidence="3">
    <location>
        <begin position="155"/>
        <end position="227"/>
    </location>
</feature>
<gene>
    <name evidence="5" type="primary">GTE7</name>
    <name evidence="5" type="ORF">SDJN03_17303</name>
</gene>
<keyword evidence="6" id="KW-1185">Reference proteome</keyword>
<keyword evidence="1" id="KW-0103">Bromodomain</keyword>
<feature type="compositionally biased region" description="Basic and acidic residues" evidence="2">
    <location>
        <begin position="415"/>
        <end position="429"/>
    </location>
</feature>
<evidence type="ECO:0000259" key="3">
    <source>
        <dbReference type="PROSITE" id="PS50014"/>
    </source>
</evidence>
<feature type="region of interest" description="Disordered" evidence="2">
    <location>
        <begin position="1"/>
        <end position="54"/>
    </location>
</feature>
<dbReference type="AlphaFoldDB" id="A0AAV6MY69"/>
<dbReference type="InterPro" id="IPR001487">
    <property type="entry name" value="Bromodomain"/>
</dbReference>
<evidence type="ECO:0000259" key="4">
    <source>
        <dbReference type="PROSITE" id="PS51525"/>
    </source>
</evidence>
<organism evidence="5 6">
    <name type="scientific">Cucurbita argyrosperma subsp. sororia</name>
    <dbReference type="NCBI Taxonomy" id="37648"/>
    <lineage>
        <taxon>Eukaryota</taxon>
        <taxon>Viridiplantae</taxon>
        <taxon>Streptophyta</taxon>
        <taxon>Embryophyta</taxon>
        <taxon>Tracheophyta</taxon>
        <taxon>Spermatophyta</taxon>
        <taxon>Magnoliopsida</taxon>
        <taxon>eudicotyledons</taxon>
        <taxon>Gunneridae</taxon>
        <taxon>Pentapetalae</taxon>
        <taxon>rosids</taxon>
        <taxon>fabids</taxon>
        <taxon>Cucurbitales</taxon>
        <taxon>Cucurbitaceae</taxon>
        <taxon>Cucurbiteae</taxon>
        <taxon>Cucurbita</taxon>
    </lineage>
</organism>
<dbReference type="PROSITE" id="PS51525">
    <property type="entry name" value="NET"/>
    <property type="match status" value="1"/>
</dbReference>
<name>A0AAV6MY69_9ROSI</name>
<proteinExistence type="predicted"/>
<evidence type="ECO:0000313" key="6">
    <source>
        <dbReference type="Proteomes" id="UP000685013"/>
    </source>
</evidence>
<feature type="non-terminal residue" evidence="5">
    <location>
        <position position="1"/>
    </location>
</feature>
<feature type="compositionally biased region" description="Low complexity" evidence="2">
    <location>
        <begin position="461"/>
        <end position="490"/>
    </location>
</feature>
<feature type="compositionally biased region" description="Polar residues" evidence="2">
    <location>
        <begin position="278"/>
        <end position="291"/>
    </location>
</feature>
<dbReference type="Proteomes" id="UP000685013">
    <property type="component" value="Chromosome 11"/>
</dbReference>
<comment type="caution">
    <text evidence="5">The sequence shown here is derived from an EMBL/GenBank/DDBJ whole genome shotgun (WGS) entry which is preliminary data.</text>
</comment>
<evidence type="ECO:0000313" key="5">
    <source>
        <dbReference type="EMBL" id="KAG6588738.1"/>
    </source>
</evidence>
<dbReference type="PROSITE" id="PS50014">
    <property type="entry name" value="BROMODOMAIN_2"/>
    <property type="match status" value="1"/>
</dbReference>
<reference evidence="5 6" key="1">
    <citation type="journal article" date="2021" name="Hortic Res">
        <title>The domestication of Cucurbita argyrosperma as revealed by the genome of its wild relative.</title>
        <authorList>
            <person name="Barrera-Redondo J."/>
            <person name="Sanchez-de la Vega G."/>
            <person name="Aguirre-Liguori J.A."/>
            <person name="Castellanos-Morales G."/>
            <person name="Gutierrez-Guerrero Y.T."/>
            <person name="Aguirre-Dugua X."/>
            <person name="Aguirre-Planter E."/>
            <person name="Tenaillon M.I."/>
            <person name="Lira-Saade R."/>
            <person name="Eguiarte L.E."/>
        </authorList>
    </citation>
    <scope>NUCLEOTIDE SEQUENCE [LARGE SCALE GENOMIC DNA]</scope>
    <source>
        <strain evidence="5">JBR-2021</strain>
    </source>
</reference>